<dbReference type="AlphaFoldDB" id="A0A809ZVV5"/>
<dbReference type="EMBL" id="AP023095">
    <property type="protein sequence ID" value="BCE56404.1"/>
    <property type="molecule type" value="Genomic_DNA"/>
</dbReference>
<dbReference type="RefSeq" id="WP_183117518.1">
    <property type="nucleotide sequence ID" value="NZ_AP022638.1"/>
</dbReference>
<gene>
    <name evidence="1" type="ORF">XF5B_39160</name>
</gene>
<evidence type="ECO:0000313" key="1">
    <source>
        <dbReference type="EMBL" id="BCE56404.1"/>
    </source>
</evidence>
<accession>A0A809ZVV5</accession>
<name>A0A809ZVV5_9BRAD</name>
<proteinExistence type="predicted"/>
<organism evidence="1">
    <name type="scientific">Bradyrhizobium diazoefficiens</name>
    <dbReference type="NCBI Taxonomy" id="1355477"/>
    <lineage>
        <taxon>Bacteria</taxon>
        <taxon>Pseudomonadati</taxon>
        <taxon>Pseudomonadota</taxon>
        <taxon>Alphaproteobacteria</taxon>
        <taxon>Hyphomicrobiales</taxon>
        <taxon>Nitrobacteraceae</taxon>
        <taxon>Bradyrhizobium</taxon>
    </lineage>
</organism>
<sequence length="76" mass="8676">MLVIKLKWGEKIEFGLHRHGDLGTVRLEKVDEGAYGHKARLVFDMPRDFLIRRMMDHQQSKTSFGLTGEPRGPVAA</sequence>
<reference evidence="1" key="1">
    <citation type="submission" date="2020-05" db="EMBL/GenBank/DDBJ databases">
        <title>Complete genome sequence of Bradyrhizobium diazoefficiens XF5 isolated from soybean nodule.</title>
        <authorList>
            <person name="Noda R."/>
            <person name="Kakizaki K."/>
            <person name="Minamisawa K."/>
        </authorList>
    </citation>
    <scope>NUCLEOTIDE SEQUENCE</scope>
    <source>
        <strain evidence="1">XF5</strain>
    </source>
</reference>
<protein>
    <submittedName>
        <fullName evidence="1">Uncharacterized protein</fullName>
    </submittedName>
</protein>